<dbReference type="InterPro" id="IPR011992">
    <property type="entry name" value="EF-hand-dom_pair"/>
</dbReference>
<keyword evidence="4" id="KW-1185">Reference proteome</keyword>
<dbReference type="Pfam" id="PF13499">
    <property type="entry name" value="EF-hand_7"/>
    <property type="match status" value="1"/>
</dbReference>
<reference evidence="3 4" key="1">
    <citation type="submission" date="2023-05" db="EMBL/GenBank/DDBJ databases">
        <title>A 100% complete, gapless, phased diploid assembly of the Scenedesmus obliquus UTEX 3031 genome.</title>
        <authorList>
            <person name="Biondi T.C."/>
            <person name="Hanschen E.R."/>
            <person name="Kwon T."/>
            <person name="Eng W."/>
            <person name="Kruse C.P.S."/>
            <person name="Koehler S.I."/>
            <person name="Kunde Y."/>
            <person name="Gleasner C.D."/>
            <person name="You Mak K.T."/>
            <person name="Polle J."/>
            <person name="Hovde B.T."/>
            <person name="Starkenburg S.R."/>
        </authorList>
    </citation>
    <scope>NUCLEOTIDE SEQUENCE [LARGE SCALE GENOMIC DNA]</scope>
    <source>
        <strain evidence="3 4">DOE0152z</strain>
    </source>
</reference>
<dbReference type="PROSITE" id="PS50222">
    <property type="entry name" value="EF_HAND_2"/>
    <property type="match status" value="3"/>
</dbReference>
<protein>
    <recommendedName>
        <fullName evidence="2">EF-hand domain-containing protein</fullName>
    </recommendedName>
</protein>
<evidence type="ECO:0000313" key="3">
    <source>
        <dbReference type="EMBL" id="WIA18291.1"/>
    </source>
</evidence>
<gene>
    <name evidence="3" type="ORF">OEZ85_009757</name>
</gene>
<dbReference type="PANTHER" id="PTHR19972:SF10">
    <property type="entry name" value="CALBINDIN-32"/>
    <property type="match status" value="1"/>
</dbReference>
<proteinExistence type="predicted"/>
<evidence type="ECO:0000256" key="1">
    <source>
        <dbReference type="ARBA" id="ARBA00022837"/>
    </source>
</evidence>
<dbReference type="Gene3D" id="1.10.238.10">
    <property type="entry name" value="EF-hand"/>
    <property type="match status" value="1"/>
</dbReference>
<evidence type="ECO:0000313" key="4">
    <source>
        <dbReference type="Proteomes" id="UP001244341"/>
    </source>
</evidence>
<dbReference type="InterPro" id="IPR002048">
    <property type="entry name" value="EF_hand_dom"/>
</dbReference>
<organism evidence="3 4">
    <name type="scientific">Tetradesmus obliquus</name>
    <name type="common">Green alga</name>
    <name type="synonym">Acutodesmus obliquus</name>
    <dbReference type="NCBI Taxonomy" id="3088"/>
    <lineage>
        <taxon>Eukaryota</taxon>
        <taxon>Viridiplantae</taxon>
        <taxon>Chlorophyta</taxon>
        <taxon>core chlorophytes</taxon>
        <taxon>Chlorophyceae</taxon>
        <taxon>CS clade</taxon>
        <taxon>Sphaeropleales</taxon>
        <taxon>Scenedesmaceae</taxon>
        <taxon>Tetradesmus</taxon>
    </lineage>
</organism>
<dbReference type="EMBL" id="CP126216">
    <property type="protein sequence ID" value="WIA18291.1"/>
    <property type="molecule type" value="Genomic_DNA"/>
</dbReference>
<dbReference type="InterPro" id="IPR051001">
    <property type="entry name" value="Calbindin_Ca-bind"/>
</dbReference>
<dbReference type="CDD" id="cd00051">
    <property type="entry name" value="EFh"/>
    <property type="match status" value="1"/>
</dbReference>
<dbReference type="InterPro" id="IPR018247">
    <property type="entry name" value="EF_Hand_1_Ca_BS"/>
</dbReference>
<dbReference type="PANTHER" id="PTHR19972">
    <property type="entry name" value="CALBINDIN"/>
    <property type="match status" value="1"/>
</dbReference>
<dbReference type="Proteomes" id="UP001244341">
    <property type="component" value="Chromosome 9b"/>
</dbReference>
<dbReference type="SMART" id="SM00054">
    <property type="entry name" value="EFh"/>
    <property type="match status" value="3"/>
</dbReference>
<dbReference type="SUPFAM" id="SSF47473">
    <property type="entry name" value="EF-hand"/>
    <property type="match status" value="1"/>
</dbReference>
<feature type="domain" description="EF-hand" evidence="2">
    <location>
        <begin position="182"/>
        <end position="212"/>
    </location>
</feature>
<sequence length="237" mass="24479">MLCSAFNRVAAKPLNNAARQHVAVAPSARGSRVLVRANPDAVKTAQDLIAQGAAALKNIDADKVKAAAAQAQAQVGGAVNMSAAAVKQVVDTALGTWSTYDKDGDGKITIAEAVALLNSKEVASAVKQATGMDHTMRTEDEIKKWFARADFDHSGTLSKREFGVMYVGLLADKAKLGAGGLAQALCAMLDSDGDGKIGTSELKGLLAASGLTVLSNVAAMIPEGKDVDYRALLGKVK</sequence>
<keyword evidence="1" id="KW-0106">Calcium</keyword>
<feature type="domain" description="EF-hand" evidence="2">
    <location>
        <begin position="137"/>
        <end position="172"/>
    </location>
</feature>
<dbReference type="PROSITE" id="PS00018">
    <property type="entry name" value="EF_HAND_1"/>
    <property type="match status" value="2"/>
</dbReference>
<dbReference type="Pfam" id="PF13202">
    <property type="entry name" value="EF-hand_5"/>
    <property type="match status" value="1"/>
</dbReference>
<feature type="domain" description="EF-hand" evidence="2">
    <location>
        <begin position="88"/>
        <end position="123"/>
    </location>
</feature>
<name>A0ABY8UCU4_TETOB</name>
<evidence type="ECO:0000259" key="2">
    <source>
        <dbReference type="PROSITE" id="PS50222"/>
    </source>
</evidence>
<accession>A0ABY8UCU4</accession>